<evidence type="ECO:0000256" key="5">
    <source>
        <dbReference type="ARBA" id="ARBA00023085"/>
    </source>
</evidence>
<keyword evidence="6" id="KW-0732">Signal</keyword>
<comment type="pathway">
    <text evidence="1">Glycan metabolism; pectin degradation; 2-dehydro-3-deoxy-D-gluconate from pectin: step 1/5.</text>
</comment>
<proteinExistence type="inferred from homology"/>
<dbReference type="GO" id="GO:0042545">
    <property type="term" value="P:cell wall modification"/>
    <property type="evidence" value="ECO:0007669"/>
    <property type="project" value="InterPro"/>
</dbReference>
<sequence>MGMSQLGCCSIVVIFFLGAVAAVFMAPVINAADAASVDPSTAILITVDQSGRGDYQTIQDAIDAVPSNNTELVFISIKPGVYRQAYSLSLSLSLSLPETACDGVKTMAHTRSKKLPCHCIKPYLSLSLKETTCNWKKAVVPVDKPFITLSGTNATSTANTIITWSDGGNTFQSATVTILASDFVGRYLTIQNTYGSGAQAVALRVSGDRAAFYACRILSYQDTLLDDSGRHYFSNCYIEGATDFICGNALSLFEASPACSTRHFIHTCIGKCHLHSSSKNGGAVTAQSRSSPTDNTGYSFFRCRITGKGPALLGRPWRPYSRVVFAYTYMSSAIVPRGWDDWGDSSNQRTVFYGQYNCFGPGAKLNGRATWTRALSSGEAAPFMSKSMIDGETWLRRPPTHFRKASTLAAQKLVAGR</sequence>
<dbReference type="UniPathway" id="UPA00545">
    <property type="reaction ID" value="UER00823"/>
</dbReference>
<evidence type="ECO:0000256" key="1">
    <source>
        <dbReference type="ARBA" id="ARBA00005184"/>
    </source>
</evidence>
<organism evidence="8 9">
    <name type="scientific">Colocasia esculenta</name>
    <name type="common">Wild taro</name>
    <name type="synonym">Arum esculentum</name>
    <dbReference type="NCBI Taxonomy" id="4460"/>
    <lineage>
        <taxon>Eukaryota</taxon>
        <taxon>Viridiplantae</taxon>
        <taxon>Streptophyta</taxon>
        <taxon>Embryophyta</taxon>
        <taxon>Tracheophyta</taxon>
        <taxon>Spermatophyta</taxon>
        <taxon>Magnoliopsida</taxon>
        <taxon>Liliopsida</taxon>
        <taxon>Araceae</taxon>
        <taxon>Aroideae</taxon>
        <taxon>Colocasieae</taxon>
        <taxon>Colocasia</taxon>
    </lineage>
</organism>
<dbReference type="PANTHER" id="PTHR31321">
    <property type="entry name" value="ACYL-COA THIOESTER HYDROLASE YBHC-RELATED"/>
    <property type="match status" value="1"/>
</dbReference>
<dbReference type="GO" id="GO:0045490">
    <property type="term" value="P:pectin catabolic process"/>
    <property type="evidence" value="ECO:0007669"/>
    <property type="project" value="UniProtKB-UniPathway"/>
</dbReference>
<dbReference type="InterPro" id="IPR011050">
    <property type="entry name" value="Pectin_lyase_fold/virulence"/>
</dbReference>
<evidence type="ECO:0000256" key="2">
    <source>
        <dbReference type="ARBA" id="ARBA00008891"/>
    </source>
</evidence>
<dbReference type="OrthoDB" id="2019149at2759"/>
<name>A0A843VUC8_COLES</name>
<evidence type="ECO:0000313" key="9">
    <source>
        <dbReference type="Proteomes" id="UP000652761"/>
    </source>
</evidence>
<dbReference type="InterPro" id="IPR012334">
    <property type="entry name" value="Pectin_lyas_fold"/>
</dbReference>
<protein>
    <recommendedName>
        <fullName evidence="3">pectinesterase</fullName>
        <ecNumber evidence="3">3.1.1.11</ecNumber>
    </recommendedName>
</protein>
<dbReference type="Gene3D" id="2.160.20.10">
    <property type="entry name" value="Single-stranded right-handed beta-helix, Pectin lyase-like"/>
    <property type="match status" value="1"/>
</dbReference>
<evidence type="ECO:0000256" key="3">
    <source>
        <dbReference type="ARBA" id="ARBA00013229"/>
    </source>
</evidence>
<keyword evidence="5" id="KW-0063">Aspartyl esterase</keyword>
<dbReference type="EMBL" id="NMUH01002006">
    <property type="protein sequence ID" value="MQL97140.1"/>
    <property type="molecule type" value="Genomic_DNA"/>
</dbReference>
<gene>
    <name evidence="8" type="ORF">Taro_029823</name>
</gene>
<dbReference type="SUPFAM" id="SSF51126">
    <property type="entry name" value="Pectin lyase-like"/>
    <property type="match status" value="2"/>
</dbReference>
<keyword evidence="4" id="KW-0378">Hydrolase</keyword>
<evidence type="ECO:0000259" key="7">
    <source>
        <dbReference type="Pfam" id="PF01095"/>
    </source>
</evidence>
<evidence type="ECO:0000256" key="4">
    <source>
        <dbReference type="ARBA" id="ARBA00022801"/>
    </source>
</evidence>
<dbReference type="PANTHER" id="PTHR31321:SF72">
    <property type="entry name" value="PECTINESTERASE 11-RELATED"/>
    <property type="match status" value="1"/>
</dbReference>
<keyword evidence="9" id="KW-1185">Reference proteome</keyword>
<dbReference type="AlphaFoldDB" id="A0A843VUC8"/>
<dbReference type="InterPro" id="IPR000070">
    <property type="entry name" value="Pectinesterase_cat"/>
</dbReference>
<dbReference type="EC" id="3.1.1.11" evidence="3"/>
<feature type="chain" id="PRO_5032320893" description="pectinesterase" evidence="6">
    <location>
        <begin position="23"/>
        <end position="417"/>
    </location>
</feature>
<evidence type="ECO:0000256" key="6">
    <source>
        <dbReference type="SAM" id="SignalP"/>
    </source>
</evidence>
<dbReference type="Pfam" id="PF01095">
    <property type="entry name" value="Pectinesterase"/>
    <property type="match status" value="1"/>
</dbReference>
<dbReference type="Proteomes" id="UP000652761">
    <property type="component" value="Unassembled WGS sequence"/>
</dbReference>
<evidence type="ECO:0000313" key="8">
    <source>
        <dbReference type="EMBL" id="MQL97140.1"/>
    </source>
</evidence>
<reference evidence="8" key="1">
    <citation type="submission" date="2017-07" db="EMBL/GenBank/DDBJ databases">
        <title>Taro Niue Genome Assembly and Annotation.</title>
        <authorList>
            <person name="Atibalentja N."/>
            <person name="Keating K."/>
            <person name="Fields C.J."/>
        </authorList>
    </citation>
    <scope>NUCLEOTIDE SEQUENCE</scope>
    <source>
        <strain evidence="8">Niue_2</strain>
        <tissue evidence="8">Leaf</tissue>
    </source>
</reference>
<comment type="similarity">
    <text evidence="2">Belongs to the pectinesterase family.</text>
</comment>
<dbReference type="GO" id="GO:0030599">
    <property type="term" value="F:pectinesterase activity"/>
    <property type="evidence" value="ECO:0007669"/>
    <property type="project" value="UniProtKB-EC"/>
</dbReference>
<feature type="signal peptide" evidence="6">
    <location>
        <begin position="1"/>
        <end position="22"/>
    </location>
</feature>
<accession>A0A843VUC8</accession>
<feature type="domain" description="Pectinesterase catalytic" evidence="7">
    <location>
        <begin position="140"/>
        <end position="391"/>
    </location>
</feature>
<comment type="caution">
    <text evidence="8">The sequence shown here is derived from an EMBL/GenBank/DDBJ whole genome shotgun (WGS) entry which is preliminary data.</text>
</comment>